<proteinExistence type="inferred from homology"/>
<evidence type="ECO:0000256" key="5">
    <source>
        <dbReference type="ARBA" id="ARBA00023163"/>
    </source>
</evidence>
<name>A0A160TSS2_9ZZZZ</name>
<dbReference type="InterPro" id="IPR000847">
    <property type="entry name" value="LysR_HTH_N"/>
</dbReference>
<dbReference type="GO" id="GO:0032993">
    <property type="term" value="C:protein-DNA complex"/>
    <property type="evidence" value="ECO:0007669"/>
    <property type="project" value="TreeGrafter"/>
</dbReference>
<dbReference type="SUPFAM" id="SSF46785">
    <property type="entry name" value="Winged helix' DNA-binding domain"/>
    <property type="match status" value="1"/>
</dbReference>
<dbReference type="InterPro" id="IPR005119">
    <property type="entry name" value="LysR_subst-bd"/>
</dbReference>
<accession>A0A160TSS2</accession>
<dbReference type="Gene3D" id="1.10.10.10">
    <property type="entry name" value="Winged helix-like DNA-binding domain superfamily/Winged helix DNA-binding domain"/>
    <property type="match status" value="1"/>
</dbReference>
<reference evidence="7" key="1">
    <citation type="submission" date="2015-10" db="EMBL/GenBank/DDBJ databases">
        <authorList>
            <person name="Gilbert D.G."/>
        </authorList>
    </citation>
    <scope>NUCLEOTIDE SEQUENCE</scope>
</reference>
<dbReference type="CDD" id="cd08411">
    <property type="entry name" value="PBP2_OxyR"/>
    <property type="match status" value="1"/>
</dbReference>
<evidence type="ECO:0000256" key="4">
    <source>
        <dbReference type="ARBA" id="ARBA00023159"/>
    </source>
</evidence>
<evidence type="ECO:0000256" key="1">
    <source>
        <dbReference type="ARBA" id="ARBA00009437"/>
    </source>
</evidence>
<sequence>MNLRDLRYLIALGDTLHFGQAAEHCFVSQPTLSGQIQKLEQELGVALFERTNRSVRITPIGLQITSHARQILEQVDAIHALATGHKGPLTGPLRIGAIHTLSPYLLPLLMIELRDRHPELVLEITESTTDLLLQALREHRLDAALLATPPNRHDLEAINLFEEPFWLAHPRDHALYTQDDIRLEDLAGLDVLLLSQEHCLSEQVMAACQLTERPETGPMTGLKASSLETLVQLVGMGIGVTLVPALSVHAGRLAVSGVILRELQIPQAFRQVRLVYRASFPRQAGLELLSDNIRRILPNTVRPSH</sequence>
<dbReference type="InterPro" id="IPR036390">
    <property type="entry name" value="WH_DNA-bd_sf"/>
</dbReference>
<dbReference type="SUPFAM" id="SSF53850">
    <property type="entry name" value="Periplasmic binding protein-like II"/>
    <property type="match status" value="1"/>
</dbReference>
<keyword evidence="2" id="KW-0805">Transcription regulation</keyword>
<dbReference type="InterPro" id="IPR036388">
    <property type="entry name" value="WH-like_DNA-bd_sf"/>
</dbReference>
<evidence type="ECO:0000256" key="2">
    <source>
        <dbReference type="ARBA" id="ARBA00023015"/>
    </source>
</evidence>
<dbReference type="PANTHER" id="PTHR30346:SF26">
    <property type="entry name" value="HYDROGEN PEROXIDE-INDUCIBLE GENES ACTIVATOR"/>
    <property type="match status" value="1"/>
</dbReference>
<protein>
    <submittedName>
        <fullName evidence="7">Hydrogen peroxide-inducible genes activator</fullName>
    </submittedName>
</protein>
<dbReference type="FunFam" id="1.10.10.10:FF:000001">
    <property type="entry name" value="LysR family transcriptional regulator"/>
    <property type="match status" value="1"/>
</dbReference>
<dbReference type="GO" id="GO:0003700">
    <property type="term" value="F:DNA-binding transcription factor activity"/>
    <property type="evidence" value="ECO:0007669"/>
    <property type="project" value="InterPro"/>
</dbReference>
<dbReference type="Gene3D" id="3.40.190.10">
    <property type="entry name" value="Periplasmic binding protein-like II"/>
    <property type="match status" value="2"/>
</dbReference>
<keyword evidence="5" id="KW-0804">Transcription</keyword>
<evidence type="ECO:0000259" key="6">
    <source>
        <dbReference type="PROSITE" id="PS50931"/>
    </source>
</evidence>
<keyword evidence="4" id="KW-0010">Activator</keyword>
<dbReference type="PRINTS" id="PR00039">
    <property type="entry name" value="HTHLYSR"/>
</dbReference>
<keyword evidence="3" id="KW-0238">DNA-binding</keyword>
<dbReference type="GO" id="GO:0003677">
    <property type="term" value="F:DNA binding"/>
    <property type="evidence" value="ECO:0007669"/>
    <property type="project" value="UniProtKB-KW"/>
</dbReference>
<organism evidence="7">
    <name type="scientific">hydrothermal vent metagenome</name>
    <dbReference type="NCBI Taxonomy" id="652676"/>
    <lineage>
        <taxon>unclassified sequences</taxon>
        <taxon>metagenomes</taxon>
        <taxon>ecological metagenomes</taxon>
    </lineage>
</organism>
<gene>
    <name evidence="7" type="ORF">MGWOODY_XGa2349</name>
</gene>
<dbReference type="Pfam" id="PF00126">
    <property type="entry name" value="HTH_1"/>
    <property type="match status" value="1"/>
</dbReference>
<evidence type="ECO:0000313" key="7">
    <source>
        <dbReference type="EMBL" id="CUS51551.1"/>
    </source>
</evidence>
<comment type="similarity">
    <text evidence="1">Belongs to the LysR transcriptional regulatory family.</text>
</comment>
<feature type="domain" description="HTH lysR-type" evidence="6">
    <location>
        <begin position="1"/>
        <end position="58"/>
    </location>
</feature>
<dbReference type="EMBL" id="CZRL01000064">
    <property type="protein sequence ID" value="CUS51551.1"/>
    <property type="molecule type" value="Genomic_DNA"/>
</dbReference>
<dbReference type="AlphaFoldDB" id="A0A160TSS2"/>
<dbReference type="PROSITE" id="PS50931">
    <property type="entry name" value="HTH_LYSR"/>
    <property type="match status" value="1"/>
</dbReference>
<dbReference type="PANTHER" id="PTHR30346">
    <property type="entry name" value="TRANSCRIPTIONAL DUAL REGULATOR HCAR-RELATED"/>
    <property type="match status" value="1"/>
</dbReference>
<dbReference type="Pfam" id="PF03466">
    <property type="entry name" value="LysR_substrate"/>
    <property type="match status" value="1"/>
</dbReference>
<evidence type="ECO:0000256" key="3">
    <source>
        <dbReference type="ARBA" id="ARBA00023125"/>
    </source>
</evidence>